<dbReference type="EMBL" id="JJLU01000185">
    <property type="protein sequence ID" value="EZJ78757.1"/>
    <property type="molecule type" value="Genomic_DNA"/>
</dbReference>
<dbReference type="AlphaFoldDB" id="A0AAN4NMS7"/>
<organism evidence="3 5">
    <name type="scientific">Escherichia coli 1-250-04_S3_C1</name>
    <dbReference type="NCBI Taxonomy" id="1444135"/>
    <lineage>
        <taxon>Bacteria</taxon>
        <taxon>Pseudomonadati</taxon>
        <taxon>Pseudomonadota</taxon>
        <taxon>Gammaproteobacteria</taxon>
        <taxon>Enterobacterales</taxon>
        <taxon>Enterobacteriaceae</taxon>
        <taxon>Escherichia</taxon>
    </lineage>
</organism>
<evidence type="ECO:0000313" key="2">
    <source>
        <dbReference type="EMBL" id="EZJ78566.1"/>
    </source>
</evidence>
<gene>
    <name evidence="4" type="ORF">AC00_5183</name>
    <name evidence="3" type="ORF">AC00_5236</name>
    <name evidence="2" type="ORF">AC00_5280</name>
    <name evidence="1" type="ORF">AC00_5290</name>
</gene>
<evidence type="ECO:0000313" key="4">
    <source>
        <dbReference type="EMBL" id="EZJ78978.1"/>
    </source>
</evidence>
<name>A0AAN4NMS7_ECOLX</name>
<protein>
    <submittedName>
        <fullName evidence="3">Caudovirales tail fiber assembly family protein</fullName>
    </submittedName>
</protein>
<evidence type="ECO:0000313" key="5">
    <source>
        <dbReference type="Proteomes" id="UP000024043"/>
    </source>
</evidence>
<dbReference type="Pfam" id="PF02413">
    <property type="entry name" value="Caudo_TAP"/>
    <property type="match status" value="1"/>
</dbReference>
<dbReference type="InterPro" id="IPR003458">
    <property type="entry name" value="Phage_T4_Gp38_tail_assem"/>
</dbReference>
<comment type="caution">
    <text evidence="3">The sequence shown here is derived from an EMBL/GenBank/DDBJ whole genome shotgun (WGS) entry which is preliminary data.</text>
</comment>
<reference evidence="3 5" key="1">
    <citation type="submission" date="2014-03" db="EMBL/GenBank/DDBJ databases">
        <title>Genetic Variability of E. coli after antibiotic treatment.</title>
        <authorList>
            <person name="Silbergeld E."/>
            <person name="Coles C."/>
            <person name="Seidman J.C."/>
            <person name="You Y."/>
            <person name="George J."/>
            <person name="Nadendla S."/>
            <person name="Huot H."/>
            <person name="Daugherty S.C."/>
            <person name="Nagaraj S."/>
            <person name="Ott S."/>
            <person name="Klega K."/>
            <person name="Rasko D."/>
        </authorList>
    </citation>
    <scope>NUCLEOTIDE SEQUENCE [LARGE SCALE GENOMIC DNA]</scope>
    <source>
        <strain evidence="3 5">1-250-04_S3_C1</strain>
    </source>
</reference>
<evidence type="ECO:0000313" key="1">
    <source>
        <dbReference type="EMBL" id="EZJ78432.1"/>
    </source>
</evidence>
<dbReference type="EMBL" id="JJLU01000177">
    <property type="protein sequence ID" value="EZJ78978.1"/>
    <property type="molecule type" value="Genomic_DNA"/>
</dbReference>
<sequence length="126" mass="13957">MNRFAIIEKGIVINVVSANSPTDLNYPASDVIDIGNMSIECGYVFSDDGFSAPPKTKDEEIAAAYQLKMRLTSTAREIISTLQADLLLGEISDDDKARLIEWRAYLRLLEAINIQDAPGINWPNQP</sequence>
<dbReference type="RefSeq" id="WP_032282128.1">
    <property type="nucleotide sequence ID" value="NZ_JJLU01000177.1"/>
</dbReference>
<dbReference type="EMBL" id="JJLU01000195">
    <property type="protein sequence ID" value="EZJ78432.1"/>
    <property type="molecule type" value="Genomic_DNA"/>
</dbReference>
<proteinExistence type="predicted"/>
<dbReference type="Proteomes" id="UP000024043">
    <property type="component" value="Unassembled WGS sequence"/>
</dbReference>
<accession>A0AAN4NMS7</accession>
<dbReference type="EMBL" id="JJLU01000192">
    <property type="protein sequence ID" value="EZJ78566.1"/>
    <property type="molecule type" value="Genomic_DNA"/>
</dbReference>
<evidence type="ECO:0000313" key="3">
    <source>
        <dbReference type="EMBL" id="EZJ78757.1"/>
    </source>
</evidence>